<accession>A0A6H5HQE9</accession>
<dbReference type="Proteomes" id="UP000479000">
    <property type="component" value="Unassembled WGS sequence"/>
</dbReference>
<reference evidence="1 2" key="1">
    <citation type="submission" date="2020-02" db="EMBL/GenBank/DDBJ databases">
        <authorList>
            <person name="Ferguson B K."/>
        </authorList>
    </citation>
    <scope>NUCLEOTIDE SEQUENCE [LARGE SCALE GENOMIC DNA]</scope>
</reference>
<protein>
    <submittedName>
        <fullName evidence="1">Uncharacterized protein</fullName>
    </submittedName>
</protein>
<keyword evidence="2" id="KW-1185">Reference proteome</keyword>
<sequence length="144" mass="16863">MEDLRIFNRPQKGIVRSEEVLTIDSWQLHTRQCPSIEVNRMQTLSIFGFNAIELSFESASVSLRTCQPEKTKSGKGGRRLPFHEMKFIIPNSKKRRPTRRIQLELRRSNQLHSIVSHPGRGGYRHRIPKWNDPRGAWARKYANN</sequence>
<evidence type="ECO:0000313" key="1">
    <source>
        <dbReference type="EMBL" id="CAB0020277.1"/>
    </source>
</evidence>
<dbReference type="AlphaFoldDB" id="A0A6H5HQE9"/>
<evidence type="ECO:0000313" key="2">
    <source>
        <dbReference type="Proteomes" id="UP000479000"/>
    </source>
</evidence>
<dbReference type="EMBL" id="CADCXU010035184">
    <property type="protein sequence ID" value="CAB0020277.1"/>
    <property type="molecule type" value="Genomic_DNA"/>
</dbReference>
<proteinExistence type="predicted"/>
<gene>
    <name evidence="1" type="ORF">NTEN_LOCUS23869</name>
</gene>
<organism evidence="1 2">
    <name type="scientific">Nesidiocoris tenuis</name>
    <dbReference type="NCBI Taxonomy" id="355587"/>
    <lineage>
        <taxon>Eukaryota</taxon>
        <taxon>Metazoa</taxon>
        <taxon>Ecdysozoa</taxon>
        <taxon>Arthropoda</taxon>
        <taxon>Hexapoda</taxon>
        <taxon>Insecta</taxon>
        <taxon>Pterygota</taxon>
        <taxon>Neoptera</taxon>
        <taxon>Paraneoptera</taxon>
        <taxon>Hemiptera</taxon>
        <taxon>Heteroptera</taxon>
        <taxon>Panheteroptera</taxon>
        <taxon>Cimicomorpha</taxon>
        <taxon>Miridae</taxon>
        <taxon>Dicyphina</taxon>
        <taxon>Nesidiocoris</taxon>
    </lineage>
</organism>
<name>A0A6H5HQE9_9HEMI</name>